<feature type="region of interest" description="Disordered" evidence="1">
    <location>
        <begin position="1"/>
        <end position="44"/>
    </location>
</feature>
<feature type="compositionally biased region" description="Pro residues" evidence="1">
    <location>
        <begin position="33"/>
        <end position="44"/>
    </location>
</feature>
<keyword evidence="3" id="KW-1185">Reference proteome</keyword>
<sequence>MAAAPGWRGSGEAKRGGSGWGGGEVHGALTLCLPPPAAGPRLAPPLARPAAALASLVQAPRGLARHCLGSASSPTSAPPPRRPAAYRRLPPGRRSPAFRRLGRATAVAGEERRVGGRRGCSSEVVGGEERVAAGDWPPPCNRPTAPHMQHVRPAAADKMEDRENKRAEKVCGGGAEVCREGVGEGVWALGGRVGSYKHHARHHAHPRCPHCTPPFFPGVGARGRKGSGMRGTGERSPLSGYPTVAPFPRTPSPRAPSCPWPRRSHNFDERL</sequence>
<feature type="region of interest" description="Disordered" evidence="1">
    <location>
        <begin position="220"/>
        <end position="271"/>
    </location>
</feature>
<reference evidence="2 3" key="1">
    <citation type="submission" date="2019-05" db="EMBL/GenBank/DDBJ databases">
        <title>Another draft genome of Portunus trituberculatus and its Hox gene families provides insights of decapod evolution.</title>
        <authorList>
            <person name="Jeong J.-H."/>
            <person name="Song I."/>
            <person name="Kim S."/>
            <person name="Choi T."/>
            <person name="Kim D."/>
            <person name="Ryu S."/>
            <person name="Kim W."/>
        </authorList>
    </citation>
    <scope>NUCLEOTIDE SEQUENCE [LARGE SCALE GENOMIC DNA]</scope>
    <source>
        <tissue evidence="2">Muscle</tissue>
    </source>
</reference>
<dbReference type="AlphaFoldDB" id="A0A5B7JT73"/>
<feature type="compositionally biased region" description="Gly residues" evidence="1">
    <location>
        <begin position="16"/>
        <end position="25"/>
    </location>
</feature>
<feature type="compositionally biased region" description="Pro residues" evidence="1">
    <location>
        <begin position="248"/>
        <end position="259"/>
    </location>
</feature>
<evidence type="ECO:0000313" key="2">
    <source>
        <dbReference type="EMBL" id="MPC95514.1"/>
    </source>
</evidence>
<gene>
    <name evidence="2" type="ORF">E2C01_090730</name>
</gene>
<protein>
    <submittedName>
        <fullName evidence="2">Uncharacterized protein</fullName>
    </submittedName>
</protein>
<evidence type="ECO:0000313" key="3">
    <source>
        <dbReference type="Proteomes" id="UP000324222"/>
    </source>
</evidence>
<dbReference type="Proteomes" id="UP000324222">
    <property type="component" value="Unassembled WGS sequence"/>
</dbReference>
<comment type="caution">
    <text evidence="2">The sequence shown here is derived from an EMBL/GenBank/DDBJ whole genome shotgun (WGS) entry which is preliminary data.</text>
</comment>
<proteinExistence type="predicted"/>
<name>A0A5B7JT73_PORTR</name>
<organism evidence="2 3">
    <name type="scientific">Portunus trituberculatus</name>
    <name type="common">Swimming crab</name>
    <name type="synonym">Neptunus trituberculatus</name>
    <dbReference type="NCBI Taxonomy" id="210409"/>
    <lineage>
        <taxon>Eukaryota</taxon>
        <taxon>Metazoa</taxon>
        <taxon>Ecdysozoa</taxon>
        <taxon>Arthropoda</taxon>
        <taxon>Crustacea</taxon>
        <taxon>Multicrustacea</taxon>
        <taxon>Malacostraca</taxon>
        <taxon>Eumalacostraca</taxon>
        <taxon>Eucarida</taxon>
        <taxon>Decapoda</taxon>
        <taxon>Pleocyemata</taxon>
        <taxon>Brachyura</taxon>
        <taxon>Eubrachyura</taxon>
        <taxon>Portunoidea</taxon>
        <taxon>Portunidae</taxon>
        <taxon>Portuninae</taxon>
        <taxon>Portunus</taxon>
    </lineage>
</organism>
<evidence type="ECO:0000256" key="1">
    <source>
        <dbReference type="SAM" id="MobiDB-lite"/>
    </source>
</evidence>
<dbReference type="EMBL" id="VSRR010102542">
    <property type="protein sequence ID" value="MPC95514.1"/>
    <property type="molecule type" value="Genomic_DNA"/>
</dbReference>
<accession>A0A5B7JT73</accession>
<feature type="region of interest" description="Disordered" evidence="1">
    <location>
        <begin position="65"/>
        <end position="95"/>
    </location>
</feature>